<feature type="domain" description="GP-PDE" evidence="1">
    <location>
        <begin position="1"/>
        <end position="235"/>
    </location>
</feature>
<dbReference type="PANTHER" id="PTHR46211">
    <property type="entry name" value="GLYCEROPHOSPHORYL DIESTER PHOSPHODIESTERASE"/>
    <property type="match status" value="1"/>
</dbReference>
<dbReference type="RefSeq" id="WP_182091828.1">
    <property type="nucleotide sequence ID" value="NZ_CP059540.1"/>
</dbReference>
<name>A0A7D7MAS8_PLAMR</name>
<dbReference type="InterPro" id="IPR017946">
    <property type="entry name" value="PLC-like_Pdiesterase_TIM-brl"/>
</dbReference>
<dbReference type="GO" id="GO:0006629">
    <property type="term" value="P:lipid metabolic process"/>
    <property type="evidence" value="ECO:0007669"/>
    <property type="project" value="InterPro"/>
</dbReference>
<sequence>MEIFAHRGSSGTHPENTVPAFKEAAMLPVDGVELDVHLLKDGELVVIHDEKVNRTTNGKGYVKDMTLAELKQLDAGSWKADKWIGTAIPTLGEVFEVFAETWHDLNVELKTDIFPYPGAVKKVVELAVSHGLENRLVISSFNHLDVQEATGQHNVTGAILASNILVDMAAYAEIVGTKRVHLSLPFALRHGAELIKKGCEVYVYTVNRLDYAEQLRDIGVKGIFTDYPEKMLKEIT</sequence>
<accession>A0A7D7MAS8</accession>
<dbReference type="Pfam" id="PF03009">
    <property type="entry name" value="GDPD"/>
    <property type="match status" value="1"/>
</dbReference>
<organism evidence="2 3">
    <name type="scientific">Planococcus maritimus</name>
    <dbReference type="NCBI Taxonomy" id="192421"/>
    <lineage>
        <taxon>Bacteria</taxon>
        <taxon>Bacillati</taxon>
        <taxon>Bacillota</taxon>
        <taxon>Bacilli</taxon>
        <taxon>Bacillales</taxon>
        <taxon>Caryophanaceae</taxon>
        <taxon>Planococcus</taxon>
    </lineage>
</organism>
<protein>
    <submittedName>
        <fullName evidence="2">Glycerophosphodiester phosphodiesterase</fullName>
    </submittedName>
</protein>
<dbReference type="Gene3D" id="3.20.20.190">
    <property type="entry name" value="Phosphatidylinositol (PI) phosphodiesterase"/>
    <property type="match status" value="1"/>
</dbReference>
<evidence type="ECO:0000259" key="1">
    <source>
        <dbReference type="PROSITE" id="PS51704"/>
    </source>
</evidence>
<evidence type="ECO:0000313" key="2">
    <source>
        <dbReference type="EMBL" id="QMT16992.1"/>
    </source>
</evidence>
<reference evidence="2 3" key="1">
    <citation type="submission" date="2020-07" db="EMBL/GenBank/DDBJ databases">
        <title>Screening of a cold-adapted Planococcus bacterium producing protease in traditional shrimp paste and protease identification by genome sequencing.</title>
        <authorList>
            <person name="Gao R."/>
            <person name="Leng W."/>
            <person name="Chu Q."/>
            <person name="Wu X."/>
            <person name="Liu H."/>
            <person name="Li X."/>
        </authorList>
    </citation>
    <scope>NUCLEOTIDE SEQUENCE [LARGE SCALE GENOMIC DNA]</scope>
    <source>
        <strain evidence="2 3">XJ11</strain>
    </source>
</reference>
<gene>
    <name evidence="2" type="ORF">H1Q58_13600</name>
</gene>
<dbReference type="EMBL" id="CP059540">
    <property type="protein sequence ID" value="QMT16992.1"/>
    <property type="molecule type" value="Genomic_DNA"/>
</dbReference>
<keyword evidence="3" id="KW-1185">Reference proteome</keyword>
<dbReference type="AlphaFoldDB" id="A0A7D7MAS8"/>
<evidence type="ECO:0000313" key="3">
    <source>
        <dbReference type="Proteomes" id="UP000514716"/>
    </source>
</evidence>
<proteinExistence type="predicted"/>
<dbReference type="SUPFAM" id="SSF51695">
    <property type="entry name" value="PLC-like phosphodiesterases"/>
    <property type="match status" value="1"/>
</dbReference>
<dbReference type="GO" id="GO:0008081">
    <property type="term" value="F:phosphoric diester hydrolase activity"/>
    <property type="evidence" value="ECO:0007669"/>
    <property type="project" value="InterPro"/>
</dbReference>
<dbReference type="Proteomes" id="UP000514716">
    <property type="component" value="Chromosome"/>
</dbReference>
<dbReference type="PROSITE" id="PS51704">
    <property type="entry name" value="GP_PDE"/>
    <property type="match status" value="1"/>
</dbReference>
<dbReference type="InterPro" id="IPR030395">
    <property type="entry name" value="GP_PDE_dom"/>
</dbReference>
<dbReference type="KEGG" id="pdec:H1Q58_13600"/>
<dbReference type="PANTHER" id="PTHR46211:SF1">
    <property type="entry name" value="GLYCEROPHOSPHODIESTER PHOSPHODIESTERASE, CYTOPLASMIC"/>
    <property type="match status" value="1"/>
</dbReference>